<protein>
    <submittedName>
        <fullName evidence="2">(northern house mosquito) hypothetical protein</fullName>
    </submittedName>
</protein>
<evidence type="ECO:0000313" key="2">
    <source>
        <dbReference type="EMBL" id="CAG6466390.1"/>
    </source>
</evidence>
<sequence>MMHYLLSSAAHTLQPPYAYNKHNPLRTTSWPAAPSRKSGSLDSPQNKKQEITLLSSKTSESLITLFTTSSTSRGVNLCVTHYSPYSTTLQEDGAAPSYSLSLLPPDLTHEIHIFLLTCWRSQFSLSVYLFDSRSVGRSVCVCNARKTCSRVSPTEENTHALSFLQKKLP</sequence>
<accession>A0A8D8B3B2</accession>
<evidence type="ECO:0000256" key="1">
    <source>
        <dbReference type="SAM" id="MobiDB-lite"/>
    </source>
</evidence>
<reference evidence="2" key="1">
    <citation type="submission" date="2021-05" db="EMBL/GenBank/DDBJ databases">
        <authorList>
            <person name="Alioto T."/>
            <person name="Alioto T."/>
            <person name="Gomez Garrido J."/>
        </authorList>
    </citation>
    <scope>NUCLEOTIDE SEQUENCE</scope>
</reference>
<name>A0A8D8B3B2_CULPI</name>
<proteinExistence type="predicted"/>
<dbReference type="AlphaFoldDB" id="A0A8D8B3B2"/>
<feature type="region of interest" description="Disordered" evidence="1">
    <location>
        <begin position="28"/>
        <end position="47"/>
    </location>
</feature>
<dbReference type="EMBL" id="HBUE01055834">
    <property type="protein sequence ID" value="CAG6466390.1"/>
    <property type="molecule type" value="Transcribed_RNA"/>
</dbReference>
<organism evidence="2">
    <name type="scientific">Culex pipiens</name>
    <name type="common">House mosquito</name>
    <dbReference type="NCBI Taxonomy" id="7175"/>
    <lineage>
        <taxon>Eukaryota</taxon>
        <taxon>Metazoa</taxon>
        <taxon>Ecdysozoa</taxon>
        <taxon>Arthropoda</taxon>
        <taxon>Hexapoda</taxon>
        <taxon>Insecta</taxon>
        <taxon>Pterygota</taxon>
        <taxon>Neoptera</taxon>
        <taxon>Endopterygota</taxon>
        <taxon>Diptera</taxon>
        <taxon>Nematocera</taxon>
        <taxon>Culicoidea</taxon>
        <taxon>Culicidae</taxon>
        <taxon>Culicinae</taxon>
        <taxon>Culicini</taxon>
        <taxon>Culex</taxon>
        <taxon>Culex</taxon>
    </lineage>
</organism>